<dbReference type="Pfam" id="PF01636">
    <property type="entry name" value="APH"/>
    <property type="match status" value="1"/>
</dbReference>
<dbReference type="EMBL" id="JACHVY010000007">
    <property type="protein sequence ID" value="MBB2903348.1"/>
    <property type="molecule type" value="Genomic_DNA"/>
</dbReference>
<dbReference type="InterPro" id="IPR011009">
    <property type="entry name" value="Kinase-like_dom_sf"/>
</dbReference>
<evidence type="ECO:0000259" key="2">
    <source>
        <dbReference type="Pfam" id="PF01636"/>
    </source>
</evidence>
<reference evidence="3 4" key="1">
    <citation type="submission" date="2020-08" db="EMBL/GenBank/DDBJ databases">
        <title>The Agave Microbiome: Exploring the role of microbial communities in plant adaptations to desert environments.</title>
        <authorList>
            <person name="Partida-Martinez L.P."/>
        </authorList>
    </citation>
    <scope>NUCLEOTIDE SEQUENCE [LARGE SCALE GENOMIC DNA]</scope>
    <source>
        <strain evidence="3 4">AS2.23</strain>
    </source>
</reference>
<protein>
    <recommendedName>
        <fullName evidence="2">Aminoglycoside phosphotransferase domain-containing protein</fullName>
    </recommendedName>
</protein>
<sequence length="315" mass="34202">MTTTTTPAADPRLQMQERLPAPATMASPSWWGADSERYRLPVGPGGEPAAFVKVVREVSTAYVDVAGSFAAAQAAGLAGLGPRVQSVGLAERVLVMDDHSATCRTATSEAFLDDAVLERYLAARRAVQHLDVPAARRASVFDDIRTVHAAALRHGAQLPDDLAWMLRILAVAEERITAAADREANPDTGAVFCHGDGNVSNVLLDEAGQVLLLDWDVAAVMDPLQDLGAVVSELTSTEDEARELFERAHGSWDRSAFARCRLYGVADLVRWALIGSYVDSVDPGTLEYSKFADWQFLRARWALAERSLDDRLNDL</sequence>
<organism evidence="3 4">
    <name type="scientific">Kineococcus radiotolerans</name>
    <dbReference type="NCBI Taxonomy" id="131568"/>
    <lineage>
        <taxon>Bacteria</taxon>
        <taxon>Bacillati</taxon>
        <taxon>Actinomycetota</taxon>
        <taxon>Actinomycetes</taxon>
        <taxon>Kineosporiales</taxon>
        <taxon>Kineosporiaceae</taxon>
        <taxon>Kineococcus</taxon>
    </lineage>
</organism>
<evidence type="ECO:0000256" key="1">
    <source>
        <dbReference type="SAM" id="MobiDB-lite"/>
    </source>
</evidence>
<proteinExistence type="predicted"/>
<dbReference type="Proteomes" id="UP000533269">
    <property type="component" value="Unassembled WGS sequence"/>
</dbReference>
<dbReference type="InterPro" id="IPR052077">
    <property type="entry name" value="CcrZ_PhaseVar_Mediator"/>
</dbReference>
<name>A0A7W4XYS0_KINRA</name>
<dbReference type="SUPFAM" id="SSF56112">
    <property type="entry name" value="Protein kinase-like (PK-like)"/>
    <property type="match status" value="1"/>
</dbReference>
<dbReference type="PANTHER" id="PTHR40086:SF1">
    <property type="entry name" value="CELL CYCLE REGULATOR CCRZ"/>
    <property type="match status" value="1"/>
</dbReference>
<dbReference type="AlphaFoldDB" id="A0A7W4XYS0"/>
<dbReference type="RefSeq" id="WP_183392965.1">
    <property type="nucleotide sequence ID" value="NZ_JACHVY010000007.1"/>
</dbReference>
<comment type="caution">
    <text evidence="3">The sequence shown here is derived from an EMBL/GenBank/DDBJ whole genome shotgun (WGS) entry which is preliminary data.</text>
</comment>
<feature type="region of interest" description="Disordered" evidence="1">
    <location>
        <begin position="1"/>
        <end position="28"/>
    </location>
</feature>
<evidence type="ECO:0000313" key="3">
    <source>
        <dbReference type="EMBL" id="MBB2903348.1"/>
    </source>
</evidence>
<dbReference type="PANTHER" id="PTHR40086">
    <property type="entry name" value="PHOSPHOTRANSFERASE YTMP-RELATED"/>
    <property type="match status" value="1"/>
</dbReference>
<dbReference type="Gene3D" id="3.90.1200.10">
    <property type="match status" value="1"/>
</dbReference>
<accession>A0A7W4XYS0</accession>
<feature type="domain" description="Aminoglycoside phosphotransferase" evidence="2">
    <location>
        <begin position="114"/>
        <end position="255"/>
    </location>
</feature>
<dbReference type="InterPro" id="IPR002575">
    <property type="entry name" value="Aminoglycoside_PTrfase"/>
</dbReference>
<reference evidence="3 4" key="2">
    <citation type="submission" date="2020-08" db="EMBL/GenBank/DDBJ databases">
        <authorList>
            <person name="Partida-Martinez L."/>
            <person name="Huntemann M."/>
            <person name="Clum A."/>
            <person name="Wang J."/>
            <person name="Palaniappan K."/>
            <person name="Ritter S."/>
            <person name="Chen I.-M."/>
            <person name="Stamatis D."/>
            <person name="Reddy T."/>
            <person name="O'Malley R."/>
            <person name="Daum C."/>
            <person name="Shapiro N."/>
            <person name="Ivanova N."/>
            <person name="Kyrpides N."/>
            <person name="Woyke T."/>
        </authorList>
    </citation>
    <scope>NUCLEOTIDE SEQUENCE [LARGE SCALE GENOMIC DNA]</scope>
    <source>
        <strain evidence="3 4">AS2.23</strain>
    </source>
</reference>
<evidence type="ECO:0000313" key="4">
    <source>
        <dbReference type="Proteomes" id="UP000533269"/>
    </source>
</evidence>
<gene>
    <name evidence="3" type="ORF">FHR75_004190</name>
</gene>